<evidence type="ECO:0000256" key="1">
    <source>
        <dbReference type="SAM" id="MobiDB-lite"/>
    </source>
</evidence>
<feature type="transmembrane region" description="Helical" evidence="2">
    <location>
        <begin position="148"/>
        <end position="174"/>
    </location>
</feature>
<name>A0ABU2GDT1_9EURY</name>
<comment type="caution">
    <text evidence="3">The sequence shown here is derived from an EMBL/GenBank/DDBJ whole genome shotgun (WGS) entry which is preliminary data.</text>
</comment>
<protein>
    <submittedName>
        <fullName evidence="3">Uncharacterized protein</fullName>
    </submittedName>
</protein>
<feature type="compositionally biased region" description="Gly residues" evidence="1">
    <location>
        <begin position="283"/>
        <end position="298"/>
    </location>
</feature>
<evidence type="ECO:0000313" key="4">
    <source>
        <dbReference type="Proteomes" id="UP001257060"/>
    </source>
</evidence>
<organism evidence="3 4">
    <name type="scientific">Halogeometricum salsisoli</name>
    <dbReference type="NCBI Taxonomy" id="2950536"/>
    <lineage>
        <taxon>Archaea</taxon>
        <taxon>Methanobacteriati</taxon>
        <taxon>Methanobacteriota</taxon>
        <taxon>Stenosarchaea group</taxon>
        <taxon>Halobacteria</taxon>
        <taxon>Halobacteriales</taxon>
        <taxon>Haloferacaceae</taxon>
        <taxon>Halogeometricum</taxon>
    </lineage>
</organism>
<keyword evidence="2" id="KW-0812">Transmembrane</keyword>
<feature type="compositionally biased region" description="Polar residues" evidence="1">
    <location>
        <begin position="489"/>
        <end position="502"/>
    </location>
</feature>
<evidence type="ECO:0000256" key="2">
    <source>
        <dbReference type="SAM" id="Phobius"/>
    </source>
</evidence>
<dbReference type="EMBL" id="JAMQOP010000001">
    <property type="protein sequence ID" value="MDS0298952.1"/>
    <property type="molecule type" value="Genomic_DNA"/>
</dbReference>
<feature type="compositionally biased region" description="Low complexity" evidence="1">
    <location>
        <begin position="475"/>
        <end position="484"/>
    </location>
</feature>
<keyword evidence="2" id="KW-0472">Membrane</keyword>
<keyword evidence="4" id="KW-1185">Reference proteome</keyword>
<evidence type="ECO:0000313" key="3">
    <source>
        <dbReference type="EMBL" id="MDS0298952.1"/>
    </source>
</evidence>
<gene>
    <name evidence="3" type="ORF">NDI76_09355</name>
</gene>
<sequence>MTVVTRAEFARWLRRLDGEALTSFVADLYAARGESVVVRDDGAVVLDGGDRVLSPVSARRRLRRPSVAADADVVVAARPTPALRRRAARANAAVVGPAELRDLALYALDRRDAERLFDEYFDASPVVDAPESETPSGRRAALGRVGDSLVVGIAAVVLAALVVTALFGPLGLAYPPAGGAAGSTSGSESGRADSAAARTESESFPPGIGPTGVTGPERLAAAHADAVTGRSYRLVVRESGTETWRGDVWDDVWREAAVESPRRFRYVVAGSVRVEENGAGTNASGGGGDAGDSTGTGGADTTPTAGDGDRLVHYTAYANGRYAYVHNERGEGDVSRFRVRLDRSGRGPFERRAATAVERYLDATRTSVTREAEAEPESPYRVVATGTPEAFADPENVSDYRAEARVGPDGFVRRLSVSYVVADGGENRSVRYHLWYSGVDAVQISPPPWYERTRDAAESESPPPMSTPDRTPVNRTGTATATRADANESRTPPTATESNATAPSGRATDATEPRIPPLPSDVRPSTVGGQFGRAPR</sequence>
<keyword evidence="2" id="KW-1133">Transmembrane helix</keyword>
<accession>A0ABU2GDT1</accession>
<feature type="region of interest" description="Disordered" evidence="1">
    <location>
        <begin position="178"/>
        <end position="216"/>
    </location>
</feature>
<reference evidence="3 4" key="1">
    <citation type="submission" date="2022-06" db="EMBL/GenBank/DDBJ databases">
        <title>Halogeometricum sp. a new haloarchaeum isolate from saline soil.</title>
        <authorList>
            <person name="Strakova D."/>
            <person name="Galisteo C."/>
            <person name="Sanchez-Porro C."/>
            <person name="Ventosa A."/>
        </authorList>
    </citation>
    <scope>NUCLEOTIDE SEQUENCE [LARGE SCALE GENOMIC DNA]</scope>
    <source>
        <strain evidence="3 4">S1BR25-6</strain>
    </source>
</reference>
<dbReference type="RefSeq" id="WP_310923747.1">
    <property type="nucleotide sequence ID" value="NZ_JAMQOP010000001.1"/>
</dbReference>
<dbReference type="Proteomes" id="UP001257060">
    <property type="component" value="Unassembled WGS sequence"/>
</dbReference>
<feature type="compositionally biased region" description="Low complexity" evidence="1">
    <location>
        <begin position="178"/>
        <end position="189"/>
    </location>
</feature>
<proteinExistence type="predicted"/>
<feature type="region of interest" description="Disordered" evidence="1">
    <location>
        <begin position="452"/>
        <end position="536"/>
    </location>
</feature>
<feature type="region of interest" description="Disordered" evidence="1">
    <location>
        <begin position="277"/>
        <end position="308"/>
    </location>
</feature>